<comment type="caution">
    <text evidence="6">The sequence shown here is derived from an EMBL/GenBank/DDBJ whole genome shotgun (WGS) entry which is preliminary data.</text>
</comment>
<dbReference type="FunFam" id="3.40.1390.30:FF:000001">
    <property type="entry name" value="GTP cyclohydrolase 1 type 2"/>
    <property type="match status" value="1"/>
</dbReference>
<dbReference type="OrthoDB" id="9792792at2"/>
<dbReference type="Gene3D" id="3.40.1390.30">
    <property type="entry name" value="NIF3 (NGG1p interacting factor 3)-like"/>
    <property type="match status" value="1"/>
</dbReference>
<evidence type="ECO:0000256" key="5">
    <source>
        <dbReference type="PIRSR" id="PIRSR602678-1"/>
    </source>
</evidence>
<evidence type="ECO:0000313" key="6">
    <source>
        <dbReference type="EMBL" id="PNZ28843.1"/>
    </source>
</evidence>
<dbReference type="FunFam" id="3.30.70.120:FF:000006">
    <property type="entry name" value="GTP cyclohydrolase 1 type 2 homolog"/>
    <property type="match status" value="1"/>
</dbReference>
<dbReference type="Pfam" id="PF01784">
    <property type="entry name" value="DUF34_NIF3"/>
    <property type="match status" value="1"/>
</dbReference>
<dbReference type="InterPro" id="IPR017221">
    <property type="entry name" value="DUF34/NIF3_bac"/>
</dbReference>
<sequence length="366" mass="40592">MKLSTFLSILNDNVPFDSAESWDNVGLLVGDRTSDISGIMTALDCTAEVVDEAIEKGCNTIVAHHPLIFKGMRAITADEGYGNIIYKLIQNNMNLIAMHTNLDVHPQGVNAMLADCLGLESCRILMPETTDYYKVQVYIPEADADAFKLRLSEQGLATEGNYEHAFFNTRGKGQFKPVGDAQPHIGEVGTIETVDEVKIEFMIDGTQRKLAEQLIQQYHPYETPVYDFIPLQKDIQRGLGMIGQLPQSMTVAQFVAHVKTQLDMPSVRFIGNPHAQIETVALIGGSGIGYEMTAMKQGADIFLTGDIKHHDALDAKIAGMNLLDINHYSEHVMKEGLVKLLNQWISQQFDGQIVASTTHTDPYQYM</sequence>
<dbReference type="AlphaFoldDB" id="A0A2K3YTA0"/>
<evidence type="ECO:0000313" key="7">
    <source>
        <dbReference type="Proteomes" id="UP000242752"/>
    </source>
</evidence>
<evidence type="ECO:0000256" key="4">
    <source>
        <dbReference type="PIRNR" id="PIRNR037489"/>
    </source>
</evidence>
<organism evidence="6 7">
    <name type="scientific">Staphylococcus rostri</name>
    <dbReference type="NCBI Taxonomy" id="522262"/>
    <lineage>
        <taxon>Bacteria</taxon>
        <taxon>Bacillati</taxon>
        <taxon>Bacillota</taxon>
        <taxon>Bacilli</taxon>
        <taxon>Bacillales</taxon>
        <taxon>Staphylococcaceae</taxon>
        <taxon>Staphylococcus</taxon>
    </lineage>
</organism>
<protein>
    <recommendedName>
        <fullName evidence="2 4">GTP cyclohydrolase 1 type 2 homolog</fullName>
    </recommendedName>
</protein>
<evidence type="ECO:0000256" key="2">
    <source>
        <dbReference type="ARBA" id="ARBA00022112"/>
    </source>
</evidence>
<dbReference type="Gene3D" id="3.30.70.120">
    <property type="match status" value="1"/>
</dbReference>
<dbReference type="PANTHER" id="PTHR13799:SF14">
    <property type="entry name" value="GTP CYCLOHYDROLASE 1 TYPE 2 HOMOLOG"/>
    <property type="match status" value="1"/>
</dbReference>
<accession>A0A2K3YTA0</accession>
<dbReference type="PANTHER" id="PTHR13799">
    <property type="entry name" value="NGG1 INTERACTING FACTOR 3"/>
    <property type="match status" value="1"/>
</dbReference>
<dbReference type="GO" id="GO:0005737">
    <property type="term" value="C:cytoplasm"/>
    <property type="evidence" value="ECO:0007669"/>
    <property type="project" value="TreeGrafter"/>
</dbReference>
<evidence type="ECO:0000256" key="1">
    <source>
        <dbReference type="ARBA" id="ARBA00006964"/>
    </source>
</evidence>
<feature type="binding site" evidence="5">
    <location>
        <position position="327"/>
    </location>
    <ligand>
        <name>a divalent metal cation</name>
        <dbReference type="ChEBI" id="CHEBI:60240"/>
        <label>1</label>
    </ligand>
</feature>
<feature type="binding site" evidence="5">
    <location>
        <position position="103"/>
    </location>
    <ligand>
        <name>a divalent metal cation</name>
        <dbReference type="ChEBI" id="CHEBI:60240"/>
        <label>1</label>
    </ligand>
</feature>
<dbReference type="InterPro" id="IPR015867">
    <property type="entry name" value="N-reg_PII/ATP_PRibTrfase_C"/>
</dbReference>
<dbReference type="EMBL" id="PPRF01000019">
    <property type="protein sequence ID" value="PNZ28843.1"/>
    <property type="molecule type" value="Genomic_DNA"/>
</dbReference>
<dbReference type="InterPro" id="IPR036069">
    <property type="entry name" value="DUF34/NIF3_sf"/>
</dbReference>
<comment type="similarity">
    <text evidence="1 4">Belongs to the GTP cyclohydrolase I type 2/NIF3 family.</text>
</comment>
<dbReference type="GO" id="GO:0046872">
    <property type="term" value="F:metal ion binding"/>
    <property type="evidence" value="ECO:0007669"/>
    <property type="project" value="UniProtKB-UniRule"/>
</dbReference>
<feature type="binding site" evidence="5">
    <location>
        <position position="330"/>
    </location>
    <ligand>
        <name>a divalent metal cation</name>
        <dbReference type="ChEBI" id="CHEBI:60240"/>
        <label>1</label>
    </ligand>
</feature>
<dbReference type="RefSeq" id="WP_103357691.1">
    <property type="nucleotide sequence ID" value="NZ_CP113107.1"/>
</dbReference>
<dbReference type="NCBIfam" id="TIGR00486">
    <property type="entry name" value="YbgI_SA1388"/>
    <property type="match status" value="1"/>
</dbReference>
<dbReference type="Proteomes" id="UP000242752">
    <property type="component" value="Unassembled WGS sequence"/>
</dbReference>
<reference evidence="6 7" key="1">
    <citation type="submission" date="2017-08" db="EMBL/GenBank/DDBJ databases">
        <title>Draft genome sequences of 64 type strains of genus Staph aureus.</title>
        <authorList>
            <person name="Cole K."/>
            <person name="Golubchik T."/>
            <person name="Russell J."/>
            <person name="Foster D."/>
            <person name="Llewelyn M."/>
            <person name="Wilson D."/>
            <person name="Crook D."/>
            <person name="Paul J."/>
        </authorList>
    </citation>
    <scope>NUCLEOTIDE SEQUENCE [LARGE SCALE GENOMIC DNA]</scope>
    <source>
        <strain evidence="6 7">DSM 21968</strain>
    </source>
</reference>
<keyword evidence="7" id="KW-1185">Reference proteome</keyword>
<name>A0A2K3YTA0_9STAP</name>
<feature type="binding site" evidence="5">
    <location>
        <position position="65"/>
    </location>
    <ligand>
        <name>a divalent metal cation</name>
        <dbReference type="ChEBI" id="CHEBI:60240"/>
        <label>1</label>
    </ligand>
</feature>
<gene>
    <name evidence="6" type="ORF">CD122_03870</name>
</gene>
<dbReference type="InterPro" id="IPR002678">
    <property type="entry name" value="DUF34/NIF3"/>
</dbReference>
<keyword evidence="3 4" id="KW-0479">Metal-binding</keyword>
<feature type="binding site" evidence="5">
    <location>
        <position position="64"/>
    </location>
    <ligand>
        <name>a divalent metal cation</name>
        <dbReference type="ChEBI" id="CHEBI:60240"/>
        <label>2</label>
    </ligand>
</feature>
<evidence type="ECO:0000256" key="3">
    <source>
        <dbReference type="ARBA" id="ARBA00022723"/>
    </source>
</evidence>
<dbReference type="SUPFAM" id="SSF102705">
    <property type="entry name" value="NIF3 (NGG1p interacting factor 3)-like"/>
    <property type="match status" value="1"/>
</dbReference>
<dbReference type="PIRSF" id="PIRSF037489">
    <property type="entry name" value="UCP037489_NIF3_YqfO"/>
    <property type="match status" value="1"/>
</dbReference>
<proteinExistence type="inferred from homology"/>